<dbReference type="EMBL" id="JACHXA010000003">
    <property type="protein sequence ID" value="MBB3065178.1"/>
    <property type="molecule type" value="Genomic_DNA"/>
</dbReference>
<dbReference type="SUPFAM" id="SSF159275">
    <property type="entry name" value="PA1994-like"/>
    <property type="match status" value="1"/>
</dbReference>
<evidence type="ECO:0000313" key="1">
    <source>
        <dbReference type="EMBL" id="MBB3065178.1"/>
    </source>
</evidence>
<evidence type="ECO:0008006" key="3">
    <source>
        <dbReference type="Google" id="ProtNLM"/>
    </source>
</evidence>
<sequence length="184" mass="20843">MSLRTSEVCWVPLSDPGFEHLRLRQSEVESEANGAIVRVLDGEALRIGYSIQVDAAWCLRRAEIAVEGGARLLLEADGAGNWTMNGKAAPQFQGCYEIDIQVTPFTNTLPIRRLPFVGDSPIDIRVVYLPLPSLEPRVAEQRYRRLGEGRYLYEGLFRDFKAELPVDDDGLVRDYPETFRRVFP</sequence>
<comment type="caution">
    <text evidence="1">The sequence shown here is derived from an EMBL/GenBank/DDBJ whole genome shotgun (WGS) entry which is preliminary data.</text>
</comment>
<accession>A0A839SS81</accession>
<reference evidence="1 2" key="1">
    <citation type="submission" date="2020-08" db="EMBL/GenBank/DDBJ databases">
        <title>Genomic Encyclopedia of Type Strains, Phase III (KMG-III): the genomes of soil and plant-associated and newly described type strains.</title>
        <authorList>
            <person name="Whitman W."/>
        </authorList>
    </citation>
    <scope>NUCLEOTIDE SEQUENCE [LARGE SCALE GENOMIC DNA]</scope>
    <source>
        <strain evidence="1 2">CECT 8803</strain>
    </source>
</reference>
<organism evidence="1 2">
    <name type="scientific">Limibacillus halophilus</name>
    <dbReference type="NCBI Taxonomy" id="1579333"/>
    <lineage>
        <taxon>Bacteria</taxon>
        <taxon>Pseudomonadati</taxon>
        <taxon>Pseudomonadota</taxon>
        <taxon>Alphaproteobacteria</taxon>
        <taxon>Rhodospirillales</taxon>
        <taxon>Rhodovibrionaceae</taxon>
        <taxon>Limibacillus</taxon>
    </lineage>
</organism>
<name>A0A839SS81_9PROT</name>
<dbReference type="InterPro" id="IPR009467">
    <property type="entry name" value="Glycolipid-bd_prot_put"/>
</dbReference>
<dbReference type="Proteomes" id="UP000581135">
    <property type="component" value="Unassembled WGS sequence"/>
</dbReference>
<protein>
    <recommendedName>
        <fullName evidence="3">Glycolipid-binding</fullName>
    </recommendedName>
</protein>
<dbReference type="Pfam" id="PF06475">
    <property type="entry name" value="Glycolipid_bind"/>
    <property type="match status" value="1"/>
</dbReference>
<evidence type="ECO:0000313" key="2">
    <source>
        <dbReference type="Proteomes" id="UP000581135"/>
    </source>
</evidence>
<proteinExistence type="predicted"/>
<gene>
    <name evidence="1" type="ORF">FHR98_001457</name>
</gene>
<dbReference type="RefSeq" id="WP_183415976.1">
    <property type="nucleotide sequence ID" value="NZ_JACHXA010000003.1"/>
</dbReference>
<keyword evidence="2" id="KW-1185">Reference proteome</keyword>
<dbReference type="AlphaFoldDB" id="A0A839SS81"/>